<dbReference type="Proteomes" id="UP000326062">
    <property type="component" value="Chromosome 3"/>
</dbReference>
<protein>
    <submittedName>
        <fullName evidence="1">Uncharacterized protein</fullName>
    </submittedName>
</protein>
<name>A0A5J5ML14_MUNRE</name>
<reference evidence="1 2" key="1">
    <citation type="submission" date="2019-06" db="EMBL/GenBank/DDBJ databases">
        <title>Discovery of a novel chromosome fission-fusion reversal in muntjac.</title>
        <authorList>
            <person name="Mudd A.B."/>
            <person name="Bredeson J.V."/>
            <person name="Baum R."/>
            <person name="Hockemeyer D."/>
            <person name="Rokhsar D.S."/>
        </authorList>
    </citation>
    <scope>NUCLEOTIDE SEQUENCE [LARGE SCALE GENOMIC DNA]</scope>
    <source>
        <strain evidence="1">UCam_UCB_Mr</strain>
        <tissue evidence="1">Fibroblast cell line</tissue>
    </source>
</reference>
<organism evidence="1 2">
    <name type="scientific">Muntiacus reevesi</name>
    <name type="common">Reeves' muntjac</name>
    <name type="synonym">Cervus reevesi</name>
    <dbReference type="NCBI Taxonomy" id="9886"/>
    <lineage>
        <taxon>Eukaryota</taxon>
        <taxon>Metazoa</taxon>
        <taxon>Chordata</taxon>
        <taxon>Craniata</taxon>
        <taxon>Vertebrata</taxon>
        <taxon>Euteleostomi</taxon>
        <taxon>Mammalia</taxon>
        <taxon>Eutheria</taxon>
        <taxon>Laurasiatheria</taxon>
        <taxon>Artiodactyla</taxon>
        <taxon>Ruminantia</taxon>
        <taxon>Pecora</taxon>
        <taxon>Cervidae</taxon>
        <taxon>Muntiacinae</taxon>
        <taxon>Muntiacus</taxon>
    </lineage>
</organism>
<dbReference type="Pfam" id="PF03661">
    <property type="entry name" value="TMEM33_Pom33"/>
    <property type="match status" value="1"/>
</dbReference>
<dbReference type="InterPro" id="IPR005344">
    <property type="entry name" value="TMEM33/Pom33"/>
</dbReference>
<comment type="caution">
    <text evidence="1">The sequence shown here is derived from an EMBL/GenBank/DDBJ whole genome shotgun (WGS) entry which is preliminary data.</text>
</comment>
<accession>A0A5J5ML14</accession>
<sequence length="180" mass="20640">MECRLLCPWNSPGKKTGVGLQFLTASELKTTMWLSGLSSLLFSASCYQRALLASVLTRALRLRAFPARALLGDCWRYLLYSLIFVNSSPATYWKKALSAKRSNSFSLLRPLFHKLSTNQQNILKFIFLCFFSNQESLLQLFIYYRLLNTYLIMKPACPGFVRRLCLQSIALMSRLARTVE</sequence>
<gene>
    <name evidence="1" type="ORF">FD755_008614</name>
</gene>
<dbReference type="EMBL" id="VCEB01000003">
    <property type="protein sequence ID" value="KAB0380830.1"/>
    <property type="molecule type" value="Genomic_DNA"/>
</dbReference>
<dbReference type="GO" id="GO:0016020">
    <property type="term" value="C:membrane"/>
    <property type="evidence" value="ECO:0007669"/>
    <property type="project" value="InterPro"/>
</dbReference>
<proteinExistence type="predicted"/>
<keyword evidence="2" id="KW-1185">Reference proteome</keyword>
<dbReference type="AlphaFoldDB" id="A0A5J5ML14"/>
<evidence type="ECO:0000313" key="1">
    <source>
        <dbReference type="EMBL" id="KAB0380830.1"/>
    </source>
</evidence>
<evidence type="ECO:0000313" key="2">
    <source>
        <dbReference type="Proteomes" id="UP000326062"/>
    </source>
</evidence>